<proteinExistence type="predicted"/>
<dbReference type="Proteomes" id="UP001163603">
    <property type="component" value="Chromosome 13"/>
</dbReference>
<sequence>MACYLSFSLAYSEGFRKVDPDRYEFANEGFLRGQKHLLKNISRRKSAQGHGQQPAQLQSSTVGACVEVGKYGLEEEVEILKQDKNILMQELVRLRQQQQATDRQLQTVGQRVQVMEQRQQQMMSFLAKAMHSPGFLSQLVQQQNDSNRRISGGNKKRRLPRQDEENVAGAYNAPNGQIIKFQPSMNEAAKAMLHQISKMNASSRLEPSMSNLGSFLIDNVASANTLDSRSSSSQISGVTLAEVPPTSGQSYMSAESRFPVSCPSSAMSEIKGPPCVATDRVKVDKIREMNVHSAREDATLRNSQLPGIVPESTIGIPDVNFVMCENGSAENMDPIAAVLDGSMPVEADVFSPDQDGDILPDGISKLPGIDDVFWEQFLTASPLTGDTDEINSSSLEAGMTNERELQSGQENGWDKIQHLNHLTEQMGLLASEGRRL</sequence>
<organism evidence="1 2">
    <name type="scientific">Pistacia integerrima</name>
    <dbReference type="NCBI Taxonomy" id="434235"/>
    <lineage>
        <taxon>Eukaryota</taxon>
        <taxon>Viridiplantae</taxon>
        <taxon>Streptophyta</taxon>
        <taxon>Embryophyta</taxon>
        <taxon>Tracheophyta</taxon>
        <taxon>Spermatophyta</taxon>
        <taxon>Magnoliopsida</taxon>
        <taxon>eudicotyledons</taxon>
        <taxon>Gunneridae</taxon>
        <taxon>Pentapetalae</taxon>
        <taxon>rosids</taxon>
        <taxon>malvids</taxon>
        <taxon>Sapindales</taxon>
        <taxon>Anacardiaceae</taxon>
        <taxon>Pistacia</taxon>
    </lineage>
</organism>
<comment type="caution">
    <text evidence="1">The sequence shown here is derived from an EMBL/GenBank/DDBJ whole genome shotgun (WGS) entry which is preliminary data.</text>
</comment>
<reference evidence="2" key="1">
    <citation type="journal article" date="2023" name="G3 (Bethesda)">
        <title>Genome assembly and association tests identify interacting loci associated with vigor, precocity, and sex in interspecific pistachio rootstocks.</title>
        <authorList>
            <person name="Palmer W."/>
            <person name="Jacygrad E."/>
            <person name="Sagayaradj S."/>
            <person name="Cavanaugh K."/>
            <person name="Han R."/>
            <person name="Bertier L."/>
            <person name="Beede B."/>
            <person name="Kafkas S."/>
            <person name="Golino D."/>
            <person name="Preece J."/>
            <person name="Michelmore R."/>
        </authorList>
    </citation>
    <scope>NUCLEOTIDE SEQUENCE [LARGE SCALE GENOMIC DNA]</scope>
</reference>
<evidence type="ECO:0000313" key="2">
    <source>
        <dbReference type="Proteomes" id="UP001163603"/>
    </source>
</evidence>
<gene>
    <name evidence="1" type="ORF">Pint_21037</name>
</gene>
<accession>A0ACC0XBF3</accession>
<dbReference type="EMBL" id="CM047748">
    <property type="protein sequence ID" value="KAJ0014282.1"/>
    <property type="molecule type" value="Genomic_DNA"/>
</dbReference>
<evidence type="ECO:0000313" key="1">
    <source>
        <dbReference type="EMBL" id="KAJ0014282.1"/>
    </source>
</evidence>
<protein>
    <submittedName>
        <fullName evidence="1">Uncharacterized protein</fullName>
    </submittedName>
</protein>
<name>A0ACC0XBF3_9ROSI</name>
<keyword evidence="2" id="KW-1185">Reference proteome</keyword>